<dbReference type="Pfam" id="PF00126">
    <property type="entry name" value="HTH_1"/>
    <property type="match status" value="1"/>
</dbReference>
<keyword evidence="8" id="KW-1185">Reference proteome</keyword>
<dbReference type="SUPFAM" id="SSF46785">
    <property type="entry name" value="Winged helix' DNA-binding domain"/>
    <property type="match status" value="1"/>
</dbReference>
<dbReference type="InterPro" id="IPR005119">
    <property type="entry name" value="LysR_subst-bd"/>
</dbReference>
<comment type="similarity">
    <text evidence="1">Belongs to the LysR transcriptional regulatory family.</text>
</comment>
<dbReference type="PANTHER" id="PTHR30579">
    <property type="entry name" value="TRANSCRIPTIONAL REGULATOR"/>
    <property type="match status" value="1"/>
</dbReference>
<dbReference type="RefSeq" id="WP_015400710.1">
    <property type="nucleotide sequence ID" value="NC_020302.1"/>
</dbReference>
<dbReference type="AlphaFoldDB" id="M1P6K2"/>
<dbReference type="GO" id="GO:0003700">
    <property type="term" value="F:DNA-binding transcription factor activity"/>
    <property type="evidence" value="ECO:0007669"/>
    <property type="project" value="InterPro"/>
</dbReference>
<dbReference type="NCBIfam" id="TIGR03298">
    <property type="entry name" value="argP"/>
    <property type="match status" value="1"/>
</dbReference>
<dbReference type="InterPro" id="IPR036390">
    <property type="entry name" value="WH_DNA-bd_sf"/>
</dbReference>
<dbReference type="InterPro" id="IPR036388">
    <property type="entry name" value="WH-like_DNA-bd_sf"/>
</dbReference>
<feature type="domain" description="HTH lysR-type" evidence="6">
    <location>
        <begin position="1"/>
        <end position="57"/>
    </location>
</feature>
<dbReference type="SUPFAM" id="SSF53850">
    <property type="entry name" value="Periplasmic binding protein-like II"/>
    <property type="match status" value="1"/>
</dbReference>
<evidence type="ECO:0000256" key="3">
    <source>
        <dbReference type="ARBA" id="ARBA00023125"/>
    </source>
</evidence>
<dbReference type="InterPro" id="IPR050176">
    <property type="entry name" value="LTTR"/>
</dbReference>
<keyword evidence="3" id="KW-0238">DNA-binding</keyword>
<keyword evidence="5" id="KW-0804">Transcription</keyword>
<evidence type="ECO:0000256" key="2">
    <source>
        <dbReference type="ARBA" id="ARBA00023015"/>
    </source>
</evidence>
<dbReference type="PANTHER" id="PTHR30579:SF2">
    <property type="entry name" value="HTH-TYPE TRANSCRIPTIONAL REGULATOR ARGP"/>
    <property type="match status" value="1"/>
</dbReference>
<protein>
    <submittedName>
        <fullName evidence="7">Chromosome replication initiation inhibitor protein</fullName>
    </submittedName>
</protein>
<proteinExistence type="inferred from homology"/>
<organism evidence="7 8">
    <name type="scientific">Corynebacterium halotolerans YIM 70093 = DSM 44683</name>
    <dbReference type="NCBI Taxonomy" id="1121362"/>
    <lineage>
        <taxon>Bacteria</taxon>
        <taxon>Bacillati</taxon>
        <taxon>Actinomycetota</taxon>
        <taxon>Actinomycetes</taxon>
        <taxon>Mycobacteriales</taxon>
        <taxon>Corynebacteriaceae</taxon>
        <taxon>Corynebacterium</taxon>
    </lineage>
</organism>
<dbReference type="PATRIC" id="fig|1121362.3.peg.1295"/>
<keyword evidence="4" id="KW-0010">Activator</keyword>
<gene>
    <name evidence="7" type="ORF">A605_06425</name>
</gene>
<dbReference type="STRING" id="1121362.A605_06425"/>
<evidence type="ECO:0000256" key="1">
    <source>
        <dbReference type="ARBA" id="ARBA00009437"/>
    </source>
</evidence>
<dbReference type="PROSITE" id="PS50931">
    <property type="entry name" value="HTH_LYSR"/>
    <property type="match status" value="1"/>
</dbReference>
<dbReference type="HOGENOM" id="CLU_063829_0_1_11"/>
<evidence type="ECO:0000259" key="6">
    <source>
        <dbReference type="PROSITE" id="PS50931"/>
    </source>
</evidence>
<dbReference type="EMBL" id="CP003697">
    <property type="protein sequence ID" value="AGF72291.1"/>
    <property type="molecule type" value="Genomic_DNA"/>
</dbReference>
<dbReference type="Proteomes" id="UP000011723">
    <property type="component" value="Chromosome"/>
</dbReference>
<evidence type="ECO:0000313" key="7">
    <source>
        <dbReference type="EMBL" id="AGF72291.1"/>
    </source>
</evidence>
<sequence length="297" mass="32162">MNPVHLQTLLAIVDEGSFELAALVLGISPSAVSQRIKALEREAGRVLVRRTSPATATDAGEILVQAARRMRLLQAETDAQLHGRLARVPLSVAVNADSLATWFRPVLADVAGFGDVTLRLQIEDEAHSLALLRRGDVLGALTREAAPVSGCESLPLGVMRYLAVSTPELRDDFTRGGELDWAHMPTLRFGPNDALQDADLEGRLDGSVRRRRNISQIPSSEAFVHAARVGLGWALLPELQAKDLLDAGELVTLDEKVLEVELYWQRWRLESELLERLTCSVAAAATPLSTSGTAPGS</sequence>
<accession>M1P6K2</accession>
<evidence type="ECO:0000256" key="4">
    <source>
        <dbReference type="ARBA" id="ARBA00023159"/>
    </source>
</evidence>
<dbReference type="Pfam" id="PF03466">
    <property type="entry name" value="LysR_substrate"/>
    <property type="match status" value="1"/>
</dbReference>
<dbReference type="InterPro" id="IPR000847">
    <property type="entry name" value="LysR_HTH_N"/>
</dbReference>
<dbReference type="Gene3D" id="3.40.190.290">
    <property type="match status" value="1"/>
</dbReference>
<dbReference type="eggNOG" id="COG0583">
    <property type="taxonomic scope" value="Bacteria"/>
</dbReference>
<dbReference type="Gene3D" id="1.10.10.10">
    <property type="entry name" value="Winged helix-like DNA-binding domain superfamily/Winged helix DNA-binding domain"/>
    <property type="match status" value="1"/>
</dbReference>
<evidence type="ECO:0000313" key="8">
    <source>
        <dbReference type="Proteomes" id="UP000011723"/>
    </source>
</evidence>
<dbReference type="NCBIfam" id="NF002964">
    <property type="entry name" value="PRK03635.1"/>
    <property type="match status" value="1"/>
</dbReference>
<evidence type="ECO:0000256" key="5">
    <source>
        <dbReference type="ARBA" id="ARBA00023163"/>
    </source>
</evidence>
<keyword evidence="2" id="KW-0805">Transcription regulation</keyword>
<dbReference type="InterPro" id="IPR017685">
    <property type="entry name" value="ArgP"/>
</dbReference>
<dbReference type="KEGG" id="chn:A605_06425"/>
<reference evidence="7 8" key="1">
    <citation type="journal article" date="2012" name="Stand. Genomic Sci.">
        <title>Genome sequence of the halotolerant bacterium Corynebacterium halotolerans type strain YIM 70093(T) (= DSM 44683(T)).</title>
        <authorList>
            <person name="Ruckert C."/>
            <person name="Albersmeier A."/>
            <person name="Al-Dilaimi A."/>
            <person name="Niehaus K."/>
            <person name="Szczepanowski R."/>
            <person name="Kalinowski J."/>
        </authorList>
    </citation>
    <scope>NUCLEOTIDE SEQUENCE [LARGE SCALE GENOMIC DNA]</scope>
    <source>
        <strain evidence="7">YIM 70093</strain>
    </source>
</reference>
<dbReference type="OrthoDB" id="3252676at2"/>
<dbReference type="GO" id="GO:0003677">
    <property type="term" value="F:DNA binding"/>
    <property type="evidence" value="ECO:0007669"/>
    <property type="project" value="UniProtKB-KW"/>
</dbReference>
<name>M1P6K2_9CORY</name>